<dbReference type="OMA" id="GRSMHEI"/>
<proteinExistence type="predicted"/>
<dbReference type="EMBL" id="KZ293657">
    <property type="protein sequence ID" value="PBK92973.1"/>
    <property type="molecule type" value="Genomic_DNA"/>
</dbReference>
<dbReference type="STRING" id="47427.A0A2H3DXE8"/>
<sequence length="126" mass="14603">MAHDSDSTVDEAHPHEITLEDAILGGPDLTPIAQVDEPLHESIRSSYNDDPFFKLILADPLANRLFEVKDDLVWMTNTQGVRVLCIPKGDHEGRSMHEIMLDQARKVLGHFGYQRTSEYVRRWYWW</sequence>
<dbReference type="Gene3D" id="1.10.340.70">
    <property type="match status" value="1"/>
</dbReference>
<dbReference type="OrthoDB" id="3249394at2759"/>
<organism evidence="1 2">
    <name type="scientific">Armillaria gallica</name>
    <name type="common">Bulbous honey fungus</name>
    <name type="synonym">Armillaria bulbosa</name>
    <dbReference type="NCBI Taxonomy" id="47427"/>
    <lineage>
        <taxon>Eukaryota</taxon>
        <taxon>Fungi</taxon>
        <taxon>Dikarya</taxon>
        <taxon>Basidiomycota</taxon>
        <taxon>Agaricomycotina</taxon>
        <taxon>Agaricomycetes</taxon>
        <taxon>Agaricomycetidae</taxon>
        <taxon>Agaricales</taxon>
        <taxon>Marasmiineae</taxon>
        <taxon>Physalacriaceae</taxon>
        <taxon>Armillaria</taxon>
    </lineage>
</organism>
<dbReference type="InParanoid" id="A0A2H3DXE8"/>
<gene>
    <name evidence="1" type="ORF">ARMGADRAFT_929898</name>
</gene>
<dbReference type="AlphaFoldDB" id="A0A2H3DXE8"/>
<evidence type="ECO:0000313" key="1">
    <source>
        <dbReference type="EMBL" id="PBK92973.1"/>
    </source>
</evidence>
<protein>
    <recommendedName>
        <fullName evidence="3">Integrase zinc-binding domain-containing protein</fullName>
    </recommendedName>
</protein>
<keyword evidence="2" id="KW-1185">Reference proteome</keyword>
<accession>A0A2H3DXE8</accession>
<feature type="non-terminal residue" evidence="1">
    <location>
        <position position="126"/>
    </location>
</feature>
<dbReference type="Proteomes" id="UP000217790">
    <property type="component" value="Unassembled WGS sequence"/>
</dbReference>
<name>A0A2H3DXE8_ARMGA</name>
<evidence type="ECO:0008006" key="3">
    <source>
        <dbReference type="Google" id="ProtNLM"/>
    </source>
</evidence>
<reference evidence="2" key="1">
    <citation type="journal article" date="2017" name="Nat. Ecol. Evol.">
        <title>Genome expansion and lineage-specific genetic innovations in the forest pathogenic fungi Armillaria.</title>
        <authorList>
            <person name="Sipos G."/>
            <person name="Prasanna A.N."/>
            <person name="Walter M.C."/>
            <person name="O'Connor E."/>
            <person name="Balint B."/>
            <person name="Krizsan K."/>
            <person name="Kiss B."/>
            <person name="Hess J."/>
            <person name="Varga T."/>
            <person name="Slot J."/>
            <person name="Riley R."/>
            <person name="Boka B."/>
            <person name="Rigling D."/>
            <person name="Barry K."/>
            <person name="Lee J."/>
            <person name="Mihaltcheva S."/>
            <person name="LaButti K."/>
            <person name="Lipzen A."/>
            <person name="Waldron R."/>
            <person name="Moloney N.M."/>
            <person name="Sperisen C."/>
            <person name="Kredics L."/>
            <person name="Vagvoelgyi C."/>
            <person name="Patrignani A."/>
            <person name="Fitzpatrick D."/>
            <person name="Nagy I."/>
            <person name="Doyle S."/>
            <person name="Anderson J.B."/>
            <person name="Grigoriev I.V."/>
            <person name="Gueldener U."/>
            <person name="Muensterkoetter M."/>
            <person name="Nagy L.G."/>
        </authorList>
    </citation>
    <scope>NUCLEOTIDE SEQUENCE [LARGE SCALE GENOMIC DNA]</scope>
    <source>
        <strain evidence="2">Ar21-2</strain>
    </source>
</reference>
<evidence type="ECO:0000313" key="2">
    <source>
        <dbReference type="Proteomes" id="UP000217790"/>
    </source>
</evidence>